<organism evidence="7 8">
    <name type="scientific">Kwoniella dendrophila CBS 6074</name>
    <dbReference type="NCBI Taxonomy" id="1295534"/>
    <lineage>
        <taxon>Eukaryota</taxon>
        <taxon>Fungi</taxon>
        <taxon>Dikarya</taxon>
        <taxon>Basidiomycota</taxon>
        <taxon>Agaricomycotina</taxon>
        <taxon>Tremellomycetes</taxon>
        <taxon>Tremellales</taxon>
        <taxon>Cryptococcaceae</taxon>
        <taxon>Kwoniella</taxon>
    </lineage>
</organism>
<feature type="transmembrane region" description="Helical" evidence="6">
    <location>
        <begin position="268"/>
        <end position="288"/>
    </location>
</feature>
<dbReference type="Pfam" id="PF04479">
    <property type="entry name" value="RTA1"/>
    <property type="match status" value="1"/>
</dbReference>
<proteinExistence type="predicted"/>
<evidence type="ECO:0000256" key="5">
    <source>
        <dbReference type="SAM" id="MobiDB-lite"/>
    </source>
</evidence>
<evidence type="ECO:0000256" key="1">
    <source>
        <dbReference type="ARBA" id="ARBA00004141"/>
    </source>
</evidence>
<name>A0AAX4JPY6_9TREE</name>
<evidence type="ECO:0000256" key="6">
    <source>
        <dbReference type="SAM" id="Phobius"/>
    </source>
</evidence>
<evidence type="ECO:0000256" key="4">
    <source>
        <dbReference type="ARBA" id="ARBA00023136"/>
    </source>
</evidence>
<protein>
    <recommendedName>
        <fullName evidence="9">RTA1 like protein</fullName>
    </recommendedName>
</protein>
<feature type="transmembrane region" description="Helical" evidence="6">
    <location>
        <begin position="158"/>
        <end position="182"/>
    </location>
</feature>
<comment type="subcellular location">
    <subcellularLocation>
        <location evidence="1">Membrane</location>
        <topology evidence="1">Multi-pass membrane protein</topology>
    </subcellularLocation>
</comment>
<keyword evidence="4 6" id="KW-0472">Membrane</keyword>
<accession>A0AAX4JPY6</accession>
<feature type="transmembrane region" description="Helical" evidence="6">
    <location>
        <begin position="313"/>
        <end position="332"/>
    </location>
</feature>
<evidence type="ECO:0000313" key="7">
    <source>
        <dbReference type="EMBL" id="WWC87460.1"/>
    </source>
</evidence>
<keyword evidence="2 6" id="KW-0812">Transmembrane</keyword>
<dbReference type="InterPro" id="IPR007568">
    <property type="entry name" value="RTA1"/>
</dbReference>
<feature type="transmembrane region" description="Helical" evidence="6">
    <location>
        <begin position="119"/>
        <end position="138"/>
    </location>
</feature>
<feature type="region of interest" description="Disordered" evidence="5">
    <location>
        <begin position="203"/>
        <end position="231"/>
    </location>
</feature>
<dbReference type="RefSeq" id="XP_066074223.1">
    <property type="nucleotide sequence ID" value="XM_066218126.1"/>
</dbReference>
<reference evidence="7 8" key="1">
    <citation type="submission" date="2024-01" db="EMBL/GenBank/DDBJ databases">
        <title>Comparative genomics of Cryptococcus and Kwoniella reveals pathogenesis evolution and contrasting modes of karyotype evolution via chromosome fusion or intercentromeric recombination.</title>
        <authorList>
            <person name="Coelho M.A."/>
            <person name="David-Palma M."/>
            <person name="Shea T."/>
            <person name="Bowers K."/>
            <person name="McGinley-Smith S."/>
            <person name="Mohammad A.W."/>
            <person name="Gnirke A."/>
            <person name="Yurkov A.M."/>
            <person name="Nowrousian M."/>
            <person name="Sun S."/>
            <person name="Cuomo C.A."/>
            <person name="Heitman J."/>
        </authorList>
    </citation>
    <scope>NUCLEOTIDE SEQUENCE [LARGE SCALE GENOMIC DNA]</scope>
    <source>
        <strain evidence="7 8">CBS 6074</strain>
    </source>
</reference>
<feature type="transmembrane region" description="Helical" evidence="6">
    <location>
        <begin position="47"/>
        <end position="67"/>
    </location>
</feature>
<sequence>MASDDNHTDSSNYGYIPTEAWCIAFIVLFSVSALVHSYQAFRSKYWIIYPTLILGALVEILGWSGRLWSSRNVLLLTPFLMQISTLIMAPVFFSAYDYVVLGMAINKLGPQYSLLQPKYYFATFITADVISLILQAIGGGKASSSAAEGAPTQSATNIMVAGIIFQLISMAVFLILGVDFIIRANSEKAYSFRLKQIENKAIKRKQKEANGDSEKATRRSSDHTLTHTESDETVIGGGQQSILKKETQNDLEAQHISEHNEHLHIRNWWILLAGVLFSSTMILIRGIYRSIELVQGWDGYLITTEMYQNILDGLMMLLAVGIYNFIHPYYLLPRKTSWKGYH</sequence>
<dbReference type="GO" id="GO:0005886">
    <property type="term" value="C:plasma membrane"/>
    <property type="evidence" value="ECO:0007669"/>
    <property type="project" value="TreeGrafter"/>
</dbReference>
<dbReference type="PANTHER" id="PTHR31465:SF9">
    <property type="entry name" value="SPHINGOID LONG-CHAIN BASE TRANSPORTER RSB1"/>
    <property type="match status" value="1"/>
</dbReference>
<evidence type="ECO:0000256" key="2">
    <source>
        <dbReference type="ARBA" id="ARBA00022692"/>
    </source>
</evidence>
<dbReference type="EMBL" id="CP144100">
    <property type="protein sequence ID" value="WWC87460.1"/>
    <property type="molecule type" value="Genomic_DNA"/>
</dbReference>
<feature type="transmembrane region" description="Helical" evidence="6">
    <location>
        <begin position="79"/>
        <end position="99"/>
    </location>
</feature>
<evidence type="ECO:0000313" key="8">
    <source>
        <dbReference type="Proteomes" id="UP001355207"/>
    </source>
</evidence>
<dbReference type="GO" id="GO:0000324">
    <property type="term" value="C:fungal-type vacuole"/>
    <property type="evidence" value="ECO:0007669"/>
    <property type="project" value="TreeGrafter"/>
</dbReference>
<gene>
    <name evidence="7" type="ORF">L201_002349</name>
</gene>
<evidence type="ECO:0008006" key="9">
    <source>
        <dbReference type="Google" id="ProtNLM"/>
    </source>
</evidence>
<feature type="transmembrane region" description="Helical" evidence="6">
    <location>
        <begin position="15"/>
        <end position="35"/>
    </location>
</feature>
<dbReference type="PANTHER" id="PTHR31465">
    <property type="entry name" value="PROTEIN RTA1-RELATED"/>
    <property type="match status" value="1"/>
</dbReference>
<dbReference type="Proteomes" id="UP001355207">
    <property type="component" value="Chromosome 3"/>
</dbReference>
<feature type="compositionally biased region" description="Basic and acidic residues" evidence="5">
    <location>
        <begin position="203"/>
        <end position="230"/>
    </location>
</feature>
<evidence type="ECO:0000256" key="3">
    <source>
        <dbReference type="ARBA" id="ARBA00022989"/>
    </source>
</evidence>
<keyword evidence="3 6" id="KW-1133">Transmembrane helix</keyword>
<dbReference type="GeneID" id="91093021"/>
<dbReference type="AlphaFoldDB" id="A0AAX4JPY6"/>
<keyword evidence="8" id="KW-1185">Reference proteome</keyword>